<evidence type="ECO:0000313" key="4">
    <source>
        <dbReference type="Proteomes" id="UP001189429"/>
    </source>
</evidence>
<reference evidence="3" key="1">
    <citation type="submission" date="2023-10" db="EMBL/GenBank/DDBJ databases">
        <authorList>
            <person name="Chen Y."/>
            <person name="Shah S."/>
            <person name="Dougan E. K."/>
            <person name="Thang M."/>
            <person name="Chan C."/>
        </authorList>
    </citation>
    <scope>NUCLEOTIDE SEQUENCE [LARGE SCALE GENOMIC DNA]</scope>
</reference>
<keyword evidence="4" id="KW-1185">Reference proteome</keyword>
<dbReference type="PANTHER" id="PTHR11635:SF152">
    <property type="entry name" value="CAMP-DEPENDENT PROTEIN KINASE TYPE I REGULATORY SUBUNIT-RELATED"/>
    <property type="match status" value="1"/>
</dbReference>
<feature type="compositionally biased region" description="Acidic residues" evidence="1">
    <location>
        <begin position="241"/>
        <end position="261"/>
    </location>
</feature>
<dbReference type="EMBL" id="CAUYUJ010014834">
    <property type="protein sequence ID" value="CAK0846561.1"/>
    <property type="molecule type" value="Genomic_DNA"/>
</dbReference>
<feature type="compositionally biased region" description="Basic and acidic residues" evidence="1">
    <location>
        <begin position="14"/>
        <end position="25"/>
    </location>
</feature>
<dbReference type="SMART" id="SM00100">
    <property type="entry name" value="cNMP"/>
    <property type="match status" value="2"/>
</dbReference>
<evidence type="ECO:0000256" key="1">
    <source>
        <dbReference type="SAM" id="MobiDB-lite"/>
    </source>
</evidence>
<dbReference type="InterPro" id="IPR050503">
    <property type="entry name" value="cAMP-dep_PK_reg_su-like"/>
</dbReference>
<dbReference type="Proteomes" id="UP001189429">
    <property type="component" value="Unassembled WGS sequence"/>
</dbReference>
<dbReference type="PROSITE" id="PS50042">
    <property type="entry name" value="CNMP_BINDING_3"/>
    <property type="match status" value="2"/>
</dbReference>
<dbReference type="Pfam" id="PF00027">
    <property type="entry name" value="cNMP_binding"/>
    <property type="match status" value="2"/>
</dbReference>
<protein>
    <recommendedName>
        <fullName evidence="2">Cyclic nucleotide-binding domain-containing protein</fullName>
    </recommendedName>
</protein>
<feature type="region of interest" description="Disordered" evidence="1">
    <location>
        <begin position="1"/>
        <end position="72"/>
    </location>
</feature>
<dbReference type="SUPFAM" id="SSF51206">
    <property type="entry name" value="cAMP-binding domain-like"/>
    <property type="match status" value="2"/>
</dbReference>
<dbReference type="Gene3D" id="2.60.120.10">
    <property type="entry name" value="Jelly Rolls"/>
    <property type="match status" value="2"/>
</dbReference>
<dbReference type="InterPro" id="IPR018490">
    <property type="entry name" value="cNMP-bd_dom_sf"/>
</dbReference>
<organism evidence="3 4">
    <name type="scientific">Prorocentrum cordatum</name>
    <dbReference type="NCBI Taxonomy" id="2364126"/>
    <lineage>
        <taxon>Eukaryota</taxon>
        <taxon>Sar</taxon>
        <taxon>Alveolata</taxon>
        <taxon>Dinophyceae</taxon>
        <taxon>Prorocentrales</taxon>
        <taxon>Prorocentraceae</taxon>
        <taxon>Prorocentrum</taxon>
    </lineage>
</organism>
<dbReference type="InterPro" id="IPR018488">
    <property type="entry name" value="cNMP-bd_CS"/>
</dbReference>
<dbReference type="InterPro" id="IPR014710">
    <property type="entry name" value="RmlC-like_jellyroll"/>
</dbReference>
<sequence>MGCGASAKPAPKYAGDEAQHTKGEEGQQTTATVVSQDASKTPMAKGASSASMSSTEPKKASASKQGSKILDKEEGFAMKRSSSFKTSLELWLIDGIPELYRVSDTDKLRPELREEGQELMVGRCLEGGRLREDAAQLLTQWLHDAPDPKALEAFVAKAVEALRKVHGGPEDDPKEKKVCFSESVGSNAGEAPKIDRVSTGAVKVKFKLPEDDEAEGGERPVKRKGTGFVTPQQLRSMMMQDYDEDEDEESDEEDQDDEAFEEESKRYAEKQTGRGTAFVRKAVCAEVHEADEDWEPPKHNKTSEQQARLTAAVGSCFMFAALGTEQLERVIDAFEEVRLEEGSTVIREGDQVGDNERGLFVLEDGELHVHKGEQGHVFTYCQQGDLFGDLALLYNAPRAATVIATKPSVVWCIDRATFNNLVKNQLRQVKEKRLEFLKSVEVLKNLDPDQLAKLVDVIRERRFGEGVTVIQEGEDGNEFFILEKGACSASKSGDFVFEYLPGTYFGELALLEDQKRAAQIFTTMPSVLLSLDRAAFDRILGPLKALLKEKADAAYVQQPPGPP</sequence>
<proteinExistence type="predicted"/>
<dbReference type="PROSITE" id="PS00889">
    <property type="entry name" value="CNMP_BINDING_2"/>
    <property type="match status" value="1"/>
</dbReference>
<gene>
    <name evidence="3" type="ORF">PCOR1329_LOCUS40029</name>
</gene>
<accession>A0ABN9TKR9</accession>
<comment type="caution">
    <text evidence="3">The sequence shown here is derived from an EMBL/GenBank/DDBJ whole genome shotgun (WGS) entry which is preliminary data.</text>
</comment>
<evidence type="ECO:0000313" key="3">
    <source>
        <dbReference type="EMBL" id="CAK0846561.1"/>
    </source>
</evidence>
<feature type="compositionally biased region" description="Basic and acidic residues" evidence="1">
    <location>
        <begin position="262"/>
        <end position="272"/>
    </location>
</feature>
<feature type="region of interest" description="Disordered" evidence="1">
    <location>
        <begin position="208"/>
        <end position="272"/>
    </location>
</feature>
<feature type="domain" description="Cyclic nucleotide-binding" evidence="2">
    <location>
        <begin position="318"/>
        <end position="439"/>
    </location>
</feature>
<evidence type="ECO:0000259" key="2">
    <source>
        <dbReference type="PROSITE" id="PS50042"/>
    </source>
</evidence>
<dbReference type="InterPro" id="IPR000595">
    <property type="entry name" value="cNMP-bd_dom"/>
</dbReference>
<feature type="compositionally biased region" description="Polar residues" evidence="1">
    <location>
        <begin position="26"/>
        <end position="39"/>
    </location>
</feature>
<name>A0ABN9TKR9_9DINO</name>
<dbReference type="PANTHER" id="PTHR11635">
    <property type="entry name" value="CAMP-DEPENDENT PROTEIN KINASE REGULATORY CHAIN"/>
    <property type="match status" value="1"/>
</dbReference>
<feature type="domain" description="Cyclic nucleotide-binding" evidence="2">
    <location>
        <begin position="442"/>
        <end position="542"/>
    </location>
</feature>
<dbReference type="CDD" id="cd00038">
    <property type="entry name" value="CAP_ED"/>
    <property type="match status" value="2"/>
</dbReference>
<dbReference type="PRINTS" id="PR00103">
    <property type="entry name" value="CAMPKINASE"/>
</dbReference>
<dbReference type="PROSITE" id="PS00888">
    <property type="entry name" value="CNMP_BINDING_1"/>
    <property type="match status" value="1"/>
</dbReference>